<keyword evidence="2" id="KW-1185">Reference proteome</keyword>
<evidence type="ECO:0000313" key="1">
    <source>
        <dbReference type="EMBL" id="KAK2099781.1"/>
    </source>
</evidence>
<protein>
    <submittedName>
        <fullName evidence="1">Uncharacterized protein</fullName>
    </submittedName>
</protein>
<name>A0ABQ9URT2_SAGOE</name>
<gene>
    <name evidence="1" type="ORF">P7K49_021129</name>
</gene>
<comment type="caution">
    <text evidence="1">The sequence shown here is derived from an EMBL/GenBank/DDBJ whole genome shotgun (WGS) entry which is preliminary data.</text>
</comment>
<dbReference type="Proteomes" id="UP001266305">
    <property type="component" value="Unassembled WGS sequence"/>
</dbReference>
<sequence>MPEILPPSLLHRDCQESFANGINLNAADEEHLNGGSQDKQKSLSFPLQWAGVVSPKLLVCICHSITKKTHAASRKPVQLMMTDPDLINCAFPQSPCPSMP</sequence>
<proteinExistence type="predicted"/>
<dbReference type="EMBL" id="JASSZA010000010">
    <property type="protein sequence ID" value="KAK2099781.1"/>
    <property type="molecule type" value="Genomic_DNA"/>
</dbReference>
<evidence type="ECO:0000313" key="2">
    <source>
        <dbReference type="Proteomes" id="UP001266305"/>
    </source>
</evidence>
<reference evidence="1 2" key="1">
    <citation type="submission" date="2023-05" db="EMBL/GenBank/DDBJ databases">
        <title>B98-5 Cell Line De Novo Hybrid Assembly: An Optical Mapping Approach.</title>
        <authorList>
            <person name="Kananen K."/>
            <person name="Auerbach J.A."/>
            <person name="Kautto E."/>
            <person name="Blachly J.S."/>
        </authorList>
    </citation>
    <scope>NUCLEOTIDE SEQUENCE [LARGE SCALE GENOMIC DNA]</scope>
    <source>
        <strain evidence="1">B95-8</strain>
        <tissue evidence="1">Cell line</tissue>
    </source>
</reference>
<accession>A0ABQ9URT2</accession>
<organism evidence="1 2">
    <name type="scientific">Saguinus oedipus</name>
    <name type="common">Cotton-top tamarin</name>
    <name type="synonym">Oedipomidas oedipus</name>
    <dbReference type="NCBI Taxonomy" id="9490"/>
    <lineage>
        <taxon>Eukaryota</taxon>
        <taxon>Metazoa</taxon>
        <taxon>Chordata</taxon>
        <taxon>Craniata</taxon>
        <taxon>Vertebrata</taxon>
        <taxon>Euteleostomi</taxon>
        <taxon>Mammalia</taxon>
        <taxon>Eutheria</taxon>
        <taxon>Euarchontoglires</taxon>
        <taxon>Primates</taxon>
        <taxon>Haplorrhini</taxon>
        <taxon>Platyrrhini</taxon>
        <taxon>Cebidae</taxon>
        <taxon>Callitrichinae</taxon>
        <taxon>Saguinus</taxon>
    </lineage>
</organism>